<keyword evidence="3" id="KW-1185">Reference proteome</keyword>
<evidence type="ECO:0000313" key="2">
    <source>
        <dbReference type="EMBL" id="TDD30700.1"/>
    </source>
</evidence>
<name>A0A4R4XIP5_9ACTN</name>
<feature type="compositionally biased region" description="Gly residues" evidence="1">
    <location>
        <begin position="110"/>
        <end position="133"/>
    </location>
</feature>
<organism evidence="2 3">
    <name type="scientific">Nonomuraea terrae</name>
    <dbReference type="NCBI Taxonomy" id="2530383"/>
    <lineage>
        <taxon>Bacteria</taxon>
        <taxon>Bacillati</taxon>
        <taxon>Actinomycetota</taxon>
        <taxon>Actinomycetes</taxon>
        <taxon>Streptosporangiales</taxon>
        <taxon>Streptosporangiaceae</taxon>
        <taxon>Nonomuraea</taxon>
    </lineage>
</organism>
<comment type="caution">
    <text evidence="2">The sequence shown here is derived from an EMBL/GenBank/DDBJ whole genome shotgun (WGS) entry which is preliminary data.</text>
</comment>
<protein>
    <submittedName>
        <fullName evidence="2">Uncharacterized protein</fullName>
    </submittedName>
</protein>
<feature type="region of interest" description="Disordered" evidence="1">
    <location>
        <begin position="102"/>
        <end position="140"/>
    </location>
</feature>
<proteinExistence type="predicted"/>
<feature type="non-terminal residue" evidence="2">
    <location>
        <position position="140"/>
    </location>
</feature>
<reference evidence="2 3" key="1">
    <citation type="submission" date="2019-03" db="EMBL/GenBank/DDBJ databases">
        <title>Draft genome sequences of novel Actinobacteria.</title>
        <authorList>
            <person name="Sahin N."/>
            <person name="Ay H."/>
            <person name="Saygin H."/>
        </authorList>
    </citation>
    <scope>NUCLEOTIDE SEQUENCE [LARGE SCALE GENOMIC DNA]</scope>
    <source>
        <strain evidence="2 3">CH32</strain>
    </source>
</reference>
<evidence type="ECO:0000256" key="1">
    <source>
        <dbReference type="SAM" id="MobiDB-lite"/>
    </source>
</evidence>
<dbReference type="AlphaFoldDB" id="A0A4R4XIP5"/>
<gene>
    <name evidence="2" type="ORF">E1286_45755</name>
</gene>
<dbReference type="Proteomes" id="UP000295302">
    <property type="component" value="Unassembled WGS sequence"/>
</dbReference>
<evidence type="ECO:0000313" key="3">
    <source>
        <dbReference type="Proteomes" id="UP000295302"/>
    </source>
</evidence>
<sequence length="140" mass="14052">MSTTPWPDLGGGQLPGLSSGISFTKHELEAGGNKIQGQTELIDNLAGKSGKLPVPFPHFGVAGMGLQKVHEGLIHSQNDALAKARKALDSWQPALKTADENYVKADDGDGGGGFGGGGLGGGTGREQTGGGQDAGSEGEA</sequence>
<accession>A0A4R4XIP5</accession>
<dbReference type="RefSeq" id="WP_187368329.1">
    <property type="nucleotide sequence ID" value="NZ_SMKQ01000345.1"/>
</dbReference>
<dbReference type="EMBL" id="SMKQ01000345">
    <property type="protein sequence ID" value="TDD30700.1"/>
    <property type="molecule type" value="Genomic_DNA"/>
</dbReference>